<accession>A0A940IC63</accession>
<dbReference type="AlphaFoldDB" id="A0A940IC63"/>
<sequence length="69" mass="7612">MSDIKQQIFQELAALEDSAAKLRAVATNAGKQTDLEVAILTEQVRALREKNANATEMINQTISILKNLK</sequence>
<evidence type="ECO:0000313" key="2">
    <source>
        <dbReference type="EMBL" id="MBO8407209.1"/>
    </source>
</evidence>
<proteinExistence type="predicted"/>
<evidence type="ECO:0000256" key="1">
    <source>
        <dbReference type="SAM" id="Coils"/>
    </source>
</evidence>
<evidence type="ECO:0000313" key="3">
    <source>
        <dbReference type="Proteomes" id="UP000721442"/>
    </source>
</evidence>
<keyword evidence="1" id="KW-0175">Coiled coil</keyword>
<dbReference type="EMBL" id="JADINE010000027">
    <property type="protein sequence ID" value="MBO8407209.1"/>
    <property type="molecule type" value="Genomic_DNA"/>
</dbReference>
<protein>
    <submittedName>
        <fullName evidence="2">Uncharacterized protein</fullName>
    </submittedName>
</protein>
<feature type="coiled-coil region" evidence="1">
    <location>
        <begin position="5"/>
        <end position="57"/>
    </location>
</feature>
<name>A0A940IC63_9PROT</name>
<organism evidence="2 3">
    <name type="scientific">Candidatus Enterousia excrementavium</name>
    <dbReference type="NCBI Taxonomy" id="2840789"/>
    <lineage>
        <taxon>Bacteria</taxon>
        <taxon>Pseudomonadati</taxon>
        <taxon>Pseudomonadota</taxon>
        <taxon>Alphaproteobacteria</taxon>
        <taxon>Candidatus Enterousia</taxon>
    </lineage>
</organism>
<reference evidence="2" key="2">
    <citation type="journal article" date="2021" name="PeerJ">
        <title>Extensive microbial diversity within the chicken gut microbiome revealed by metagenomics and culture.</title>
        <authorList>
            <person name="Gilroy R."/>
            <person name="Ravi A."/>
            <person name="Getino M."/>
            <person name="Pursley I."/>
            <person name="Horton D.L."/>
            <person name="Alikhan N.F."/>
            <person name="Baker D."/>
            <person name="Gharbi K."/>
            <person name="Hall N."/>
            <person name="Watson M."/>
            <person name="Adriaenssens E.M."/>
            <person name="Foster-Nyarko E."/>
            <person name="Jarju S."/>
            <person name="Secka A."/>
            <person name="Antonio M."/>
            <person name="Oren A."/>
            <person name="Chaudhuri R.R."/>
            <person name="La Ragione R."/>
            <person name="Hildebrand F."/>
            <person name="Pallen M.J."/>
        </authorList>
    </citation>
    <scope>NUCLEOTIDE SEQUENCE</scope>
    <source>
        <strain evidence="2">B1-16210</strain>
    </source>
</reference>
<dbReference type="Proteomes" id="UP000721442">
    <property type="component" value="Unassembled WGS sequence"/>
</dbReference>
<gene>
    <name evidence="2" type="ORF">IAC77_01965</name>
</gene>
<reference evidence="2" key="1">
    <citation type="submission" date="2020-10" db="EMBL/GenBank/DDBJ databases">
        <authorList>
            <person name="Gilroy R."/>
        </authorList>
    </citation>
    <scope>NUCLEOTIDE SEQUENCE</scope>
    <source>
        <strain evidence="2">B1-16210</strain>
    </source>
</reference>
<comment type="caution">
    <text evidence="2">The sequence shown here is derived from an EMBL/GenBank/DDBJ whole genome shotgun (WGS) entry which is preliminary data.</text>
</comment>